<keyword evidence="3" id="KW-1185">Reference proteome</keyword>
<dbReference type="PaxDb" id="39947-A0A0P0WXX5"/>
<organism evidence="2 3">
    <name type="scientific">Oryza sativa subsp. japonica</name>
    <name type="common">Rice</name>
    <dbReference type="NCBI Taxonomy" id="39947"/>
    <lineage>
        <taxon>Eukaryota</taxon>
        <taxon>Viridiplantae</taxon>
        <taxon>Streptophyta</taxon>
        <taxon>Embryophyta</taxon>
        <taxon>Tracheophyta</taxon>
        <taxon>Spermatophyta</taxon>
        <taxon>Magnoliopsida</taxon>
        <taxon>Liliopsida</taxon>
        <taxon>Poales</taxon>
        <taxon>Poaceae</taxon>
        <taxon>BOP clade</taxon>
        <taxon>Oryzoideae</taxon>
        <taxon>Oryzeae</taxon>
        <taxon>Oryzinae</taxon>
        <taxon>Oryza</taxon>
        <taxon>Oryza sativa</taxon>
    </lineage>
</organism>
<proteinExistence type="predicted"/>
<dbReference type="EMBL" id="AP014962">
    <property type="protein sequence ID" value="BAS98221.1"/>
    <property type="molecule type" value="Genomic_DNA"/>
</dbReference>
<feature type="non-terminal residue" evidence="2">
    <location>
        <position position="1"/>
    </location>
</feature>
<protein>
    <submittedName>
        <fullName evidence="2">Os06g0555900 protein</fullName>
    </submittedName>
</protein>
<dbReference type="AlphaFoldDB" id="A0A0P0WXX5"/>
<feature type="compositionally biased region" description="Basic and acidic residues" evidence="1">
    <location>
        <begin position="31"/>
        <end position="43"/>
    </location>
</feature>
<name>A0A0P0WXX5_ORYSJ</name>
<feature type="compositionally biased region" description="Basic and acidic residues" evidence="1">
    <location>
        <begin position="1"/>
        <end position="16"/>
    </location>
</feature>
<dbReference type="InParanoid" id="A0A0P0WXX5"/>
<reference evidence="3" key="1">
    <citation type="journal article" date="2005" name="Nature">
        <title>The map-based sequence of the rice genome.</title>
        <authorList>
            <consortium name="International rice genome sequencing project (IRGSP)"/>
            <person name="Matsumoto T."/>
            <person name="Wu J."/>
            <person name="Kanamori H."/>
            <person name="Katayose Y."/>
            <person name="Fujisawa M."/>
            <person name="Namiki N."/>
            <person name="Mizuno H."/>
            <person name="Yamamoto K."/>
            <person name="Antonio B.A."/>
            <person name="Baba T."/>
            <person name="Sakata K."/>
            <person name="Nagamura Y."/>
            <person name="Aoki H."/>
            <person name="Arikawa K."/>
            <person name="Arita K."/>
            <person name="Bito T."/>
            <person name="Chiden Y."/>
            <person name="Fujitsuka N."/>
            <person name="Fukunaka R."/>
            <person name="Hamada M."/>
            <person name="Harada C."/>
            <person name="Hayashi A."/>
            <person name="Hijishita S."/>
            <person name="Honda M."/>
            <person name="Hosokawa S."/>
            <person name="Ichikawa Y."/>
            <person name="Idonuma A."/>
            <person name="Iijima M."/>
            <person name="Ikeda M."/>
            <person name="Ikeno M."/>
            <person name="Ito K."/>
            <person name="Ito S."/>
            <person name="Ito T."/>
            <person name="Ito Y."/>
            <person name="Ito Y."/>
            <person name="Iwabuchi A."/>
            <person name="Kamiya K."/>
            <person name="Karasawa W."/>
            <person name="Kurita K."/>
            <person name="Katagiri S."/>
            <person name="Kikuta A."/>
            <person name="Kobayashi H."/>
            <person name="Kobayashi N."/>
            <person name="Machita K."/>
            <person name="Maehara T."/>
            <person name="Masukawa M."/>
            <person name="Mizubayashi T."/>
            <person name="Mukai Y."/>
            <person name="Nagasaki H."/>
            <person name="Nagata Y."/>
            <person name="Naito S."/>
            <person name="Nakashima M."/>
            <person name="Nakama Y."/>
            <person name="Nakamichi Y."/>
            <person name="Nakamura M."/>
            <person name="Meguro A."/>
            <person name="Negishi M."/>
            <person name="Ohta I."/>
            <person name="Ohta T."/>
            <person name="Okamoto M."/>
            <person name="Ono N."/>
            <person name="Saji S."/>
            <person name="Sakaguchi M."/>
            <person name="Sakai K."/>
            <person name="Shibata M."/>
            <person name="Shimokawa T."/>
            <person name="Song J."/>
            <person name="Takazaki Y."/>
            <person name="Terasawa K."/>
            <person name="Tsugane M."/>
            <person name="Tsuji K."/>
            <person name="Ueda S."/>
            <person name="Waki K."/>
            <person name="Yamagata H."/>
            <person name="Yamamoto M."/>
            <person name="Yamamoto S."/>
            <person name="Yamane H."/>
            <person name="Yoshiki S."/>
            <person name="Yoshihara R."/>
            <person name="Yukawa K."/>
            <person name="Zhong H."/>
            <person name="Yano M."/>
            <person name="Yuan Q."/>
            <person name="Ouyang S."/>
            <person name="Liu J."/>
            <person name="Jones K.M."/>
            <person name="Gansberger K."/>
            <person name="Moffat K."/>
            <person name="Hill J."/>
            <person name="Bera J."/>
            <person name="Fadrosh D."/>
            <person name="Jin S."/>
            <person name="Johri S."/>
            <person name="Kim M."/>
            <person name="Overton L."/>
            <person name="Reardon M."/>
            <person name="Tsitrin T."/>
            <person name="Vuong H."/>
            <person name="Weaver B."/>
            <person name="Ciecko A."/>
            <person name="Tallon L."/>
            <person name="Jackson J."/>
            <person name="Pai G."/>
            <person name="Aken S.V."/>
            <person name="Utterback T."/>
            <person name="Reidmuller S."/>
            <person name="Feldblyum T."/>
            <person name="Hsiao J."/>
            <person name="Zismann V."/>
            <person name="Iobst S."/>
            <person name="de Vazeille A.R."/>
            <person name="Buell C.R."/>
            <person name="Ying K."/>
            <person name="Li Y."/>
            <person name="Lu T."/>
            <person name="Huang Y."/>
            <person name="Zhao Q."/>
            <person name="Feng Q."/>
            <person name="Zhang L."/>
            <person name="Zhu J."/>
            <person name="Weng Q."/>
            <person name="Mu J."/>
            <person name="Lu Y."/>
            <person name="Fan D."/>
            <person name="Liu Y."/>
            <person name="Guan J."/>
            <person name="Zhang Y."/>
            <person name="Yu S."/>
            <person name="Liu X."/>
            <person name="Zhang Y."/>
            <person name="Hong G."/>
            <person name="Han B."/>
            <person name="Choisne N."/>
            <person name="Demange N."/>
            <person name="Orjeda G."/>
            <person name="Samain S."/>
            <person name="Cattolico L."/>
            <person name="Pelletier E."/>
            <person name="Couloux A."/>
            <person name="Segurens B."/>
            <person name="Wincker P."/>
            <person name="D'Hont A."/>
            <person name="Scarpelli C."/>
            <person name="Weissenbach J."/>
            <person name="Salanoubat M."/>
            <person name="Quetier F."/>
            <person name="Yu Y."/>
            <person name="Kim H.R."/>
            <person name="Rambo T."/>
            <person name="Currie J."/>
            <person name="Collura K."/>
            <person name="Luo M."/>
            <person name="Yang T."/>
            <person name="Ammiraju J.S.S."/>
            <person name="Engler F."/>
            <person name="Soderlund C."/>
            <person name="Wing R.A."/>
            <person name="Palmer L.E."/>
            <person name="de la Bastide M."/>
            <person name="Spiegel L."/>
            <person name="Nascimento L."/>
            <person name="Zutavern T."/>
            <person name="O'Shaughnessy A."/>
            <person name="Dike S."/>
            <person name="Dedhia N."/>
            <person name="Preston R."/>
            <person name="Balija V."/>
            <person name="McCombie W.R."/>
            <person name="Chow T."/>
            <person name="Chen H."/>
            <person name="Chung M."/>
            <person name="Chen C."/>
            <person name="Shaw J."/>
            <person name="Wu H."/>
            <person name="Hsiao K."/>
            <person name="Chao Y."/>
            <person name="Chu M."/>
            <person name="Cheng C."/>
            <person name="Hour A."/>
            <person name="Lee P."/>
            <person name="Lin S."/>
            <person name="Lin Y."/>
            <person name="Liou J."/>
            <person name="Liu S."/>
            <person name="Hsing Y."/>
            <person name="Raghuvanshi S."/>
            <person name="Mohanty A."/>
            <person name="Bharti A.K."/>
            <person name="Gaur A."/>
            <person name="Gupta V."/>
            <person name="Kumar D."/>
            <person name="Ravi V."/>
            <person name="Vij S."/>
            <person name="Kapur A."/>
            <person name="Khurana P."/>
            <person name="Khurana P."/>
            <person name="Khurana J.P."/>
            <person name="Tyagi A.K."/>
            <person name="Gaikwad K."/>
            <person name="Singh A."/>
            <person name="Dalal V."/>
            <person name="Srivastava S."/>
            <person name="Dixit A."/>
            <person name="Pal A.K."/>
            <person name="Ghazi I.A."/>
            <person name="Yadav M."/>
            <person name="Pandit A."/>
            <person name="Bhargava A."/>
            <person name="Sureshbabu K."/>
            <person name="Batra K."/>
            <person name="Sharma T.R."/>
            <person name="Mohapatra T."/>
            <person name="Singh N.K."/>
            <person name="Messing J."/>
            <person name="Nelson A.B."/>
            <person name="Fuks G."/>
            <person name="Kavchok S."/>
            <person name="Keizer G."/>
            <person name="Linton E."/>
            <person name="Llaca V."/>
            <person name="Song R."/>
            <person name="Tanyolac B."/>
            <person name="Young S."/>
            <person name="Ho-Il K."/>
            <person name="Hahn J.H."/>
            <person name="Sangsakoo G."/>
            <person name="Vanavichit A."/>
            <person name="de Mattos Luiz.A.T."/>
            <person name="Zimmer P.D."/>
            <person name="Malone G."/>
            <person name="Dellagostin O."/>
            <person name="de Oliveira A.C."/>
            <person name="Bevan M."/>
            <person name="Bancroft I."/>
            <person name="Minx P."/>
            <person name="Cordum H."/>
            <person name="Wilson R."/>
            <person name="Cheng Z."/>
            <person name="Jin W."/>
            <person name="Jiang J."/>
            <person name="Leong S.A."/>
            <person name="Iwama H."/>
            <person name="Gojobori T."/>
            <person name="Itoh T."/>
            <person name="Niimura Y."/>
            <person name="Fujii Y."/>
            <person name="Habara T."/>
            <person name="Sakai H."/>
            <person name="Sato Y."/>
            <person name="Wilson G."/>
            <person name="Kumar K."/>
            <person name="McCouch S."/>
            <person name="Juretic N."/>
            <person name="Hoen D."/>
            <person name="Wright S."/>
            <person name="Bruskiewich R."/>
            <person name="Bureau T."/>
            <person name="Miyao A."/>
            <person name="Hirochika H."/>
            <person name="Nishikawa T."/>
            <person name="Kadowaki K."/>
            <person name="Sugiura M."/>
            <person name="Burr B."/>
            <person name="Sasaki T."/>
        </authorList>
    </citation>
    <scope>NUCLEOTIDE SEQUENCE [LARGE SCALE GENOMIC DNA]</scope>
    <source>
        <strain evidence="3">cv. Nipponbare</strain>
    </source>
</reference>
<reference evidence="2 3" key="3">
    <citation type="journal article" date="2013" name="Rice">
        <title>Improvement of the Oryza sativa Nipponbare reference genome using next generation sequence and optical map data.</title>
        <authorList>
            <person name="Kawahara Y."/>
            <person name="de la Bastide M."/>
            <person name="Hamilton J.P."/>
            <person name="Kanamori H."/>
            <person name="McCombie W.R."/>
            <person name="Ouyang S."/>
            <person name="Schwartz D.C."/>
            <person name="Tanaka T."/>
            <person name="Wu J."/>
            <person name="Zhou S."/>
            <person name="Childs K.L."/>
            <person name="Davidson R.M."/>
            <person name="Lin H."/>
            <person name="Quesada-Ocampo L."/>
            <person name="Vaillancourt B."/>
            <person name="Sakai H."/>
            <person name="Lee S.S."/>
            <person name="Kim J."/>
            <person name="Numa H."/>
            <person name="Itoh T."/>
            <person name="Buell C.R."/>
            <person name="Matsumoto T."/>
        </authorList>
    </citation>
    <scope>NUCLEOTIDE SEQUENCE [LARGE SCALE GENOMIC DNA]</scope>
    <source>
        <strain evidence="3">cv. Nipponbare</strain>
    </source>
</reference>
<feature type="region of interest" description="Disordered" evidence="1">
    <location>
        <begin position="1"/>
        <end position="114"/>
    </location>
</feature>
<dbReference type="Gramene" id="Os06t0555900-01">
    <property type="protein sequence ID" value="Os06t0555900-01"/>
    <property type="gene ID" value="Os06g0555900"/>
</dbReference>
<sequence length="114" mass="13385">EAKTAKNPIHHKDTHAPHGNTTAQPHHHPWRREEKRRVNETGESRGVGVGFDPYRFAAACRRRRRPRRRRRRAGGWRSSRRRRRRLRSAPPSPRPSPSRRSRVASRNPSLSLAR</sequence>
<accession>A0A0P0WXX5</accession>
<reference evidence="2 3" key="2">
    <citation type="journal article" date="2013" name="Plant Cell Physiol.">
        <title>Rice Annotation Project Database (RAP-DB): an integrative and interactive database for rice genomics.</title>
        <authorList>
            <person name="Sakai H."/>
            <person name="Lee S.S."/>
            <person name="Tanaka T."/>
            <person name="Numa H."/>
            <person name="Kim J."/>
            <person name="Kawahara Y."/>
            <person name="Wakimoto H."/>
            <person name="Yang C.C."/>
            <person name="Iwamoto M."/>
            <person name="Abe T."/>
            <person name="Yamada Y."/>
            <person name="Muto A."/>
            <person name="Inokuchi H."/>
            <person name="Ikemura T."/>
            <person name="Matsumoto T."/>
            <person name="Sasaki T."/>
            <person name="Itoh T."/>
        </authorList>
    </citation>
    <scope>NUCLEOTIDE SEQUENCE [LARGE SCALE GENOMIC DNA]</scope>
    <source>
        <strain evidence="3">cv. Nipponbare</strain>
    </source>
</reference>
<gene>
    <name evidence="2" type="ordered locus">Os06g0555900</name>
    <name evidence="2" type="ORF">OSNPB_060555900</name>
</gene>
<evidence type="ECO:0000313" key="3">
    <source>
        <dbReference type="Proteomes" id="UP000059680"/>
    </source>
</evidence>
<feature type="compositionally biased region" description="Basic residues" evidence="1">
    <location>
        <begin position="60"/>
        <end position="87"/>
    </location>
</feature>
<evidence type="ECO:0000256" key="1">
    <source>
        <dbReference type="SAM" id="MobiDB-lite"/>
    </source>
</evidence>
<dbReference type="Proteomes" id="UP000059680">
    <property type="component" value="Chromosome 6"/>
</dbReference>
<evidence type="ECO:0000313" key="2">
    <source>
        <dbReference type="EMBL" id="BAS98221.1"/>
    </source>
</evidence>